<keyword evidence="2" id="KW-0732">Signal</keyword>
<sequence>MDTRIRPFFLAGCCALAAAALPTACGPTPPERDATAQPATRAAPPPQEARGPDPTVERSERAAPPELQPVALGAFVPADADAEAATGRLVVDDEFIEGANGARFVTERIAIVRGSDRYRPGERYADALAVGGEQPVELRRVLEETHPEAGAAEGLCGGSGTGYIALASTQSNDGQRISLLGLGGDAVPAAAAEDIVPCKAVRYDAGE</sequence>
<evidence type="ECO:0000313" key="3">
    <source>
        <dbReference type="EMBL" id="NZA27373.1"/>
    </source>
</evidence>
<gene>
    <name evidence="3" type="ORF">H0E84_13355</name>
</gene>
<dbReference type="RefSeq" id="WP_180679153.1">
    <property type="nucleotide sequence ID" value="NZ_JACCKA010000074.1"/>
</dbReference>
<evidence type="ECO:0000313" key="4">
    <source>
        <dbReference type="Proteomes" id="UP000578091"/>
    </source>
</evidence>
<name>A0A853JDI5_9GAMM</name>
<feature type="region of interest" description="Disordered" evidence="1">
    <location>
        <begin position="27"/>
        <end position="68"/>
    </location>
</feature>
<comment type="caution">
    <text evidence="3">The sequence shown here is derived from an EMBL/GenBank/DDBJ whole genome shotgun (WGS) entry which is preliminary data.</text>
</comment>
<dbReference type="AlphaFoldDB" id="A0A853JDI5"/>
<evidence type="ECO:0000256" key="2">
    <source>
        <dbReference type="SAM" id="SignalP"/>
    </source>
</evidence>
<evidence type="ECO:0000256" key="1">
    <source>
        <dbReference type="SAM" id="MobiDB-lite"/>
    </source>
</evidence>
<dbReference type="Proteomes" id="UP000578091">
    <property type="component" value="Unassembled WGS sequence"/>
</dbReference>
<keyword evidence="4" id="KW-1185">Reference proteome</keyword>
<proteinExistence type="predicted"/>
<organism evidence="3 4">
    <name type="scientific">Luteimonas salinisoli</name>
    <dbReference type="NCBI Taxonomy" id="2752307"/>
    <lineage>
        <taxon>Bacteria</taxon>
        <taxon>Pseudomonadati</taxon>
        <taxon>Pseudomonadota</taxon>
        <taxon>Gammaproteobacteria</taxon>
        <taxon>Lysobacterales</taxon>
        <taxon>Lysobacteraceae</taxon>
        <taxon>Luteimonas</taxon>
    </lineage>
</organism>
<reference evidence="3 4" key="1">
    <citation type="submission" date="2020-07" db="EMBL/GenBank/DDBJ databases">
        <title>Luteimonas sp. SJ-92.</title>
        <authorList>
            <person name="Huang X.-X."/>
            <person name="Xu L."/>
            <person name="Sun J.-Q."/>
        </authorList>
    </citation>
    <scope>NUCLEOTIDE SEQUENCE [LARGE SCALE GENOMIC DNA]</scope>
    <source>
        <strain evidence="3 4">SJ-92</strain>
    </source>
</reference>
<dbReference type="EMBL" id="JACCKA010000074">
    <property type="protein sequence ID" value="NZA27373.1"/>
    <property type="molecule type" value="Genomic_DNA"/>
</dbReference>
<feature type="chain" id="PRO_5033001565" evidence="2">
    <location>
        <begin position="25"/>
        <end position="207"/>
    </location>
</feature>
<accession>A0A853JDI5</accession>
<protein>
    <submittedName>
        <fullName evidence="3">Uncharacterized protein</fullName>
    </submittedName>
</protein>
<feature type="signal peptide" evidence="2">
    <location>
        <begin position="1"/>
        <end position="24"/>
    </location>
</feature>